<keyword evidence="3 4" id="KW-0067">ATP-binding</keyword>
<keyword evidence="7" id="KW-1185">Reference proteome</keyword>
<evidence type="ECO:0000256" key="3">
    <source>
        <dbReference type="ARBA" id="ARBA00022840"/>
    </source>
</evidence>
<dbReference type="AlphaFoldDB" id="A0A3N0E3Q9"/>
<evidence type="ECO:0000256" key="2">
    <source>
        <dbReference type="ARBA" id="ARBA00022741"/>
    </source>
</evidence>
<evidence type="ECO:0000256" key="4">
    <source>
        <dbReference type="PROSITE-ProRule" id="PRU00409"/>
    </source>
</evidence>
<name>A0A3N0E3Q9_9ACTN</name>
<gene>
    <name evidence="6" type="ORF">EFW17_19415</name>
</gene>
<dbReference type="InterPro" id="IPR052032">
    <property type="entry name" value="ATP-dep_AA_Ligase"/>
</dbReference>
<comment type="caution">
    <text evidence="6">The sequence shown here is derived from an EMBL/GenBank/DDBJ whole genome shotgun (WGS) entry which is preliminary data.</text>
</comment>
<evidence type="ECO:0000259" key="5">
    <source>
        <dbReference type="PROSITE" id="PS50975"/>
    </source>
</evidence>
<dbReference type="EMBL" id="RJMB01000023">
    <property type="protein sequence ID" value="RNL82477.1"/>
    <property type="molecule type" value="Genomic_DNA"/>
</dbReference>
<dbReference type="PANTHER" id="PTHR43585">
    <property type="entry name" value="FUMIPYRROLE BIOSYNTHESIS PROTEIN C"/>
    <property type="match status" value="1"/>
</dbReference>
<keyword evidence="1" id="KW-0436">Ligase</keyword>
<dbReference type="InterPro" id="IPR011761">
    <property type="entry name" value="ATP-grasp"/>
</dbReference>
<feature type="domain" description="ATP-grasp" evidence="5">
    <location>
        <begin position="106"/>
        <end position="320"/>
    </location>
</feature>
<dbReference type="GO" id="GO:0005524">
    <property type="term" value="F:ATP binding"/>
    <property type="evidence" value="ECO:0007669"/>
    <property type="project" value="UniProtKB-UniRule"/>
</dbReference>
<dbReference type="PROSITE" id="PS50975">
    <property type="entry name" value="ATP_GRASP"/>
    <property type="match status" value="1"/>
</dbReference>
<dbReference type="GO" id="GO:0046872">
    <property type="term" value="F:metal ion binding"/>
    <property type="evidence" value="ECO:0007669"/>
    <property type="project" value="InterPro"/>
</dbReference>
<dbReference type="GO" id="GO:0016874">
    <property type="term" value="F:ligase activity"/>
    <property type="evidence" value="ECO:0007669"/>
    <property type="project" value="UniProtKB-KW"/>
</dbReference>
<reference evidence="6 7" key="1">
    <citation type="submission" date="2018-11" db="EMBL/GenBank/DDBJ databases">
        <title>The genome draft of YIM 96095.</title>
        <authorList>
            <person name="Tang S.-K."/>
            <person name="Chunyu W.-X."/>
            <person name="Feng Y.-Z."/>
        </authorList>
    </citation>
    <scope>NUCLEOTIDE SEQUENCE [LARGE SCALE GENOMIC DNA]</scope>
    <source>
        <strain evidence="6 7">YIM 96095</strain>
    </source>
</reference>
<dbReference type="Pfam" id="PF13535">
    <property type="entry name" value="ATP-grasp_4"/>
    <property type="match status" value="1"/>
</dbReference>
<evidence type="ECO:0000313" key="6">
    <source>
        <dbReference type="EMBL" id="RNL82477.1"/>
    </source>
</evidence>
<accession>A0A3N0E3Q9</accession>
<dbReference type="PANTHER" id="PTHR43585:SF2">
    <property type="entry name" value="ATP-GRASP ENZYME FSQD"/>
    <property type="match status" value="1"/>
</dbReference>
<evidence type="ECO:0000256" key="1">
    <source>
        <dbReference type="ARBA" id="ARBA00022598"/>
    </source>
</evidence>
<organism evidence="6 7">
    <name type="scientific">Halostreptopolyspora alba</name>
    <dbReference type="NCBI Taxonomy" id="2487137"/>
    <lineage>
        <taxon>Bacteria</taxon>
        <taxon>Bacillati</taxon>
        <taxon>Actinomycetota</taxon>
        <taxon>Actinomycetes</taxon>
        <taxon>Streptosporangiales</taxon>
        <taxon>Nocardiopsidaceae</taxon>
        <taxon>Halostreptopolyspora</taxon>
    </lineage>
</organism>
<proteinExistence type="predicted"/>
<sequence>MRENIFVLGLDRINLETLRDLPHLARYRFHALLDVDELVGADEIPLAELLDKAREQLRSFDGSVDAIIGYWDFPVSSMVPLLCEEFGLRSAPLDAVVRCEHKYWSRLTQAEVIDEHPPFALVRLDEDPSPPPDVGFPMWLKPVKSSSSELAFLVENEEQFHGAVRRISEGVDRVGAPFNFVLSHVDLPPEVAEAGGRSCLAEGAAQGMQVTVEGYSANGTVRVYGVVDSHTYDDSPSFARYQHPTSLPDTVVDRLTSISTRVVRHTGLDSSTFNIEFFWAPETDTITLLEINPRHSQSHAVLFEMVDGIPNHQIMVDLALGRTPELPHREGPHAVAATWFLRRFTDGTVRRVPTSDEVARVEREVPGVRIKIGVREGQRLSERHGQDSYSYELGRVYVGADDEAGMRERYAACVERLPFEFG</sequence>
<dbReference type="Gene3D" id="3.30.470.20">
    <property type="entry name" value="ATP-grasp fold, B domain"/>
    <property type="match status" value="1"/>
</dbReference>
<keyword evidence="2 4" id="KW-0547">Nucleotide-binding</keyword>
<dbReference type="OrthoDB" id="8441067at2"/>
<protein>
    <submittedName>
        <fullName evidence="6">ATP-grasp domain-containing protein</fullName>
    </submittedName>
</protein>
<evidence type="ECO:0000313" key="7">
    <source>
        <dbReference type="Proteomes" id="UP000269198"/>
    </source>
</evidence>
<dbReference type="RefSeq" id="WP_123202849.1">
    <property type="nucleotide sequence ID" value="NZ_RJMB01000023.1"/>
</dbReference>
<dbReference type="SUPFAM" id="SSF56059">
    <property type="entry name" value="Glutathione synthetase ATP-binding domain-like"/>
    <property type="match status" value="1"/>
</dbReference>
<dbReference type="Proteomes" id="UP000269198">
    <property type="component" value="Unassembled WGS sequence"/>
</dbReference>